<dbReference type="STRING" id="745776.DGo_CA2748"/>
<dbReference type="InterPro" id="IPR004474">
    <property type="entry name" value="LytR_CpsA_psr"/>
</dbReference>
<dbReference type="HOGENOM" id="CLU_016455_2_2_0"/>
<comment type="similarity">
    <text evidence="1">Belongs to the LytR/CpsA/Psr (LCP) family.</text>
</comment>
<evidence type="ECO:0000256" key="2">
    <source>
        <dbReference type="SAM" id="MobiDB-lite"/>
    </source>
</evidence>
<evidence type="ECO:0000256" key="1">
    <source>
        <dbReference type="ARBA" id="ARBA00006068"/>
    </source>
</evidence>
<feature type="compositionally biased region" description="Low complexity" evidence="2">
    <location>
        <begin position="30"/>
        <end position="43"/>
    </location>
</feature>
<evidence type="ECO:0000313" key="5">
    <source>
        <dbReference type="Proteomes" id="UP000007575"/>
    </source>
</evidence>
<dbReference type="Gene3D" id="3.40.630.190">
    <property type="entry name" value="LCP protein"/>
    <property type="match status" value="1"/>
</dbReference>
<dbReference type="Pfam" id="PF03816">
    <property type="entry name" value="LytR_cpsA_psr"/>
    <property type="match status" value="1"/>
</dbReference>
<keyword evidence="5" id="KW-1185">Reference proteome</keyword>
<dbReference type="PANTHER" id="PTHR33392:SF6">
    <property type="entry name" value="POLYISOPRENYL-TEICHOIC ACID--PEPTIDOGLYCAN TEICHOIC ACID TRANSFERASE TAGU"/>
    <property type="match status" value="1"/>
</dbReference>
<dbReference type="AlphaFoldDB" id="H8GUJ2"/>
<evidence type="ECO:0000259" key="3">
    <source>
        <dbReference type="Pfam" id="PF03816"/>
    </source>
</evidence>
<gene>
    <name evidence="4" type="ordered locus">DGo_CA2748</name>
</gene>
<dbReference type="NCBIfam" id="TIGR00350">
    <property type="entry name" value="lytR_cpsA_psr"/>
    <property type="match status" value="1"/>
</dbReference>
<dbReference type="EMBL" id="CP002191">
    <property type="protein sequence ID" value="AFD26675.1"/>
    <property type="molecule type" value="Genomic_DNA"/>
</dbReference>
<dbReference type="eggNOG" id="COG1316">
    <property type="taxonomic scope" value="Bacteria"/>
</dbReference>
<dbReference type="PANTHER" id="PTHR33392">
    <property type="entry name" value="POLYISOPRENYL-TEICHOIC ACID--PEPTIDOGLYCAN TEICHOIC ACID TRANSFERASE TAGU"/>
    <property type="match status" value="1"/>
</dbReference>
<protein>
    <submittedName>
        <fullName evidence="4">Transposase, IS4 family protein</fullName>
    </submittedName>
</protein>
<reference evidence="4 5" key="1">
    <citation type="journal article" date="2012" name="PLoS ONE">
        <title>Genome sequence and transcriptome analysis of the radioresistant bacterium Deinococcus gobiensis: insights into the extreme environmental adaptations.</title>
        <authorList>
            <person name="Yuan M."/>
            <person name="Chen M."/>
            <person name="Zhang W."/>
            <person name="Lu W."/>
            <person name="Wang J."/>
            <person name="Yang M."/>
            <person name="Zhao P."/>
            <person name="Tang R."/>
            <person name="Li X."/>
            <person name="Hao Y."/>
            <person name="Zhou Z."/>
            <person name="Zhan Y."/>
            <person name="Yu H."/>
            <person name="Teng C."/>
            <person name="Yan Y."/>
            <person name="Ping S."/>
            <person name="Wang Y."/>
            <person name="Lin M."/>
        </authorList>
    </citation>
    <scope>NUCLEOTIDE SEQUENCE [LARGE SCALE GENOMIC DNA]</scope>
    <source>
        <strain evidence="4 5">I-0</strain>
    </source>
</reference>
<proteinExistence type="inferred from homology"/>
<feature type="domain" description="Cell envelope-related transcriptional attenuator" evidence="3">
    <location>
        <begin position="78"/>
        <end position="218"/>
    </location>
</feature>
<dbReference type="KEGG" id="dgo:DGo_CA2748"/>
<organism evidence="4 5">
    <name type="scientific">Deinococcus gobiensis (strain DSM 21396 / JCM 16679 / CGMCC 1.7299 / I-0)</name>
    <dbReference type="NCBI Taxonomy" id="745776"/>
    <lineage>
        <taxon>Bacteria</taxon>
        <taxon>Thermotogati</taxon>
        <taxon>Deinococcota</taxon>
        <taxon>Deinococci</taxon>
        <taxon>Deinococcales</taxon>
        <taxon>Deinococcaceae</taxon>
        <taxon>Deinococcus</taxon>
    </lineage>
</organism>
<evidence type="ECO:0000313" key="4">
    <source>
        <dbReference type="EMBL" id="AFD26675.1"/>
    </source>
</evidence>
<accession>H8GUJ2</accession>
<dbReference type="InterPro" id="IPR050922">
    <property type="entry name" value="LytR/CpsA/Psr_CW_biosynth"/>
</dbReference>
<name>H8GUJ2_DEIGI</name>
<dbReference type="PATRIC" id="fig|745776.4.peg.2824"/>
<sequence length="294" mass="32163">MPLRPGVLDDPVFRALPAPAQPPSLGRYVPPKGQAAPAGASAPTPGPFIERDSSAQLARRKVHILLIGNDQPALGRGRGDTLLSLTFDPVARTLYFLSIPRDTRIELPGHGLVKINAAYAYGGASLQTTAVERFLGVPFDKYVEVSLDGFVQAIDAVGGVDVDSALDFELDGQHITRGRLHLAGEQALAYARMRHDDPQGDLGRNARQQQVVRALMRALGGLDTPELTRVLGRLSDSVRTNFSPSEVVKLRAAHAYMLDHQTAERVRGENRKIGGVWYYVVPDRERQRLNLLLR</sequence>
<feature type="region of interest" description="Disordered" evidence="2">
    <location>
        <begin position="19"/>
        <end position="49"/>
    </location>
</feature>
<dbReference type="Proteomes" id="UP000007575">
    <property type="component" value="Chromosome"/>
</dbReference>